<dbReference type="Proteomes" id="UP000004226">
    <property type="component" value="Unassembled WGS sequence"/>
</dbReference>
<keyword evidence="4" id="KW-1185">Reference proteome</keyword>
<reference evidence="3 4" key="1">
    <citation type="submission" date="2009-10" db="EMBL/GenBank/DDBJ databases">
        <authorList>
            <person name="Harkins D.M."/>
            <person name="Madupu R."/>
            <person name="Durkin A.S."/>
            <person name="Torralba M."/>
            <person name="Methe B."/>
            <person name="Sutton G.G."/>
            <person name="Strausberg R.L."/>
            <person name="Nelson K.E."/>
        </authorList>
    </citation>
    <scope>NUCLEOTIDE SEQUENCE [LARGE SCALE GENOMIC DNA]</scope>
    <source>
        <strain evidence="3 4">F0264</strain>
    </source>
</reference>
<dbReference type="SUPFAM" id="SSF52218">
    <property type="entry name" value="Flavoproteins"/>
    <property type="match status" value="1"/>
</dbReference>
<comment type="caution">
    <text evidence="3">The sequence shown here is derived from an EMBL/GenBank/DDBJ whole genome shotgun (WGS) entry which is preliminary data.</text>
</comment>
<dbReference type="GO" id="GO:0010181">
    <property type="term" value="F:FMN binding"/>
    <property type="evidence" value="ECO:0007669"/>
    <property type="project" value="TreeGrafter"/>
</dbReference>
<dbReference type="Pfam" id="PF02525">
    <property type="entry name" value="Flavodoxin_2"/>
    <property type="match status" value="1"/>
</dbReference>
<dbReference type="InterPro" id="IPR029039">
    <property type="entry name" value="Flavoprotein-like_sf"/>
</dbReference>
<evidence type="ECO:0000259" key="2">
    <source>
        <dbReference type="Pfam" id="PF02525"/>
    </source>
</evidence>
<dbReference type="AlphaFoldDB" id="D0GN81"/>
<evidence type="ECO:0000313" key="4">
    <source>
        <dbReference type="Proteomes" id="UP000004226"/>
    </source>
</evidence>
<evidence type="ECO:0000313" key="3">
    <source>
        <dbReference type="EMBL" id="EEY34469.1"/>
    </source>
</evidence>
<sequence length="210" mass="25064">MVTLLCVFTKKNFKFIMIYKNFEERKMIMKTLVILVHPDMENSKANKRWKEELLKYPDEIEIHELYKEYPDWNINVKKEQELIEKYDHIIFQFPLYWFSCPPLLKKWFDDVFEYNWAYGPEGNKLKGKKMGLAVTTGGRKEYYTHGGENKFTLDELFIPFEAAINYAKAEYLPCFSVFAVSPNVKGPTEEEIEKNVKEYIAHIQKTGNWK</sequence>
<protein>
    <submittedName>
        <fullName evidence="3">Flavodoxin-like protein</fullName>
    </submittedName>
</protein>
<dbReference type="Gene3D" id="3.40.50.360">
    <property type="match status" value="1"/>
</dbReference>
<dbReference type="eggNOG" id="COG2249">
    <property type="taxonomic scope" value="Bacteria"/>
</dbReference>
<keyword evidence="1" id="KW-0560">Oxidoreductase</keyword>
<dbReference type="PANTHER" id="PTHR47307:SF1">
    <property type="entry name" value="GLUTATHIONE-REGULATED POTASSIUM-EFFLUX SYSTEM ANCILLARY PROTEIN KEFG"/>
    <property type="match status" value="1"/>
</dbReference>
<name>D0GN81_9FUSO</name>
<organism evidence="3 4">
    <name type="scientific">Pseudoleptotrichia goodfellowii F0264</name>
    <dbReference type="NCBI Taxonomy" id="596323"/>
    <lineage>
        <taxon>Bacteria</taxon>
        <taxon>Fusobacteriati</taxon>
        <taxon>Fusobacteriota</taxon>
        <taxon>Fusobacteriia</taxon>
        <taxon>Fusobacteriales</taxon>
        <taxon>Leptotrichiaceae</taxon>
        <taxon>Pseudoleptotrichia</taxon>
    </lineage>
</organism>
<feature type="domain" description="Flavodoxin-like fold" evidence="2">
    <location>
        <begin position="29"/>
        <end position="202"/>
    </location>
</feature>
<proteinExistence type="predicted"/>
<dbReference type="PANTHER" id="PTHR47307">
    <property type="entry name" value="GLUTATHIONE-REGULATED POTASSIUM-EFFLUX SYSTEM ANCILLARY PROTEIN KEFG"/>
    <property type="match status" value="1"/>
</dbReference>
<dbReference type="GO" id="GO:0003955">
    <property type="term" value="F:NAD(P)H dehydrogenase (quinone) activity"/>
    <property type="evidence" value="ECO:0007669"/>
    <property type="project" value="TreeGrafter"/>
</dbReference>
<accession>D0GN81</accession>
<dbReference type="GO" id="GO:0009055">
    <property type="term" value="F:electron transfer activity"/>
    <property type="evidence" value="ECO:0007669"/>
    <property type="project" value="TreeGrafter"/>
</dbReference>
<gene>
    <name evidence="3" type="ORF">HMPREF0554_1874</name>
</gene>
<dbReference type="EMBL" id="ADAD01000160">
    <property type="protein sequence ID" value="EEY34469.1"/>
    <property type="molecule type" value="Genomic_DNA"/>
</dbReference>
<dbReference type="InterPro" id="IPR003680">
    <property type="entry name" value="Flavodoxin_fold"/>
</dbReference>
<evidence type="ECO:0000256" key="1">
    <source>
        <dbReference type="ARBA" id="ARBA00023002"/>
    </source>
</evidence>
<dbReference type="InterPro" id="IPR046980">
    <property type="entry name" value="KefG/KefF"/>
</dbReference>